<sequence length="194" mass="22996">MAHYVNNADFLAAIVEMREKKKEAEEKGLPKPMISNYIGECILKIATHLSYKPNFINYSYREDMILDGIENCIQYIDNFDPAKSNNPFSYFTQIIYYAFLRRIAKEKKQTYIKGKLLQNMPFEAFELQDHEDDRDFHNAYLEFMQNNSNFDDFIERKKEAKKKKSQTNLDEFIELQDDLMMKDDDDESSQSSPT</sequence>
<comment type="function">
    <text evidence="1">Plays a role in the transcription of the viral late genes by acting as a late promoter recognition subunit. Associates with host RNA polymerase (RNAP) core and thus replaces the host sigma-70/rpoD subunit in the complex. May also play a role in DNA packaging by interacting with the terminase subunit gp17.</text>
</comment>
<keyword evidence="1" id="KW-0805">Transcription regulation</keyword>
<keyword evidence="1" id="KW-0238">DNA-binding</keyword>
<evidence type="ECO:0000313" key="2">
    <source>
        <dbReference type="EMBL" id="CAB5221463.1"/>
    </source>
</evidence>
<dbReference type="GO" id="GO:0016779">
    <property type="term" value="F:nucleotidyltransferase activity"/>
    <property type="evidence" value="ECO:0007669"/>
    <property type="project" value="UniProtKB-KW"/>
</dbReference>
<feature type="site" description="Interaction with host RNAP" evidence="1">
    <location>
        <position position="70"/>
    </location>
</feature>
<dbReference type="InterPro" id="IPR046386">
    <property type="entry name" value="T4_sigma-like_factor"/>
</dbReference>
<keyword evidence="1" id="KW-0548">Nucleotidyltransferase</keyword>
<keyword evidence="1" id="KW-0808">Transferase</keyword>
<comment type="similarity">
    <text evidence="1">Belongs to the Tevenvirinae RNA polymerase sigma-like factor family.</text>
</comment>
<organism evidence="2">
    <name type="scientific">uncultured Caudovirales phage</name>
    <dbReference type="NCBI Taxonomy" id="2100421"/>
    <lineage>
        <taxon>Viruses</taxon>
        <taxon>Duplodnaviria</taxon>
        <taxon>Heunggongvirae</taxon>
        <taxon>Uroviricota</taxon>
        <taxon>Caudoviricetes</taxon>
        <taxon>Peduoviridae</taxon>
        <taxon>Maltschvirus</taxon>
        <taxon>Maltschvirus maltsch</taxon>
    </lineage>
</organism>
<keyword evidence="1" id="KW-0945">Host-virus interaction</keyword>
<dbReference type="GO" id="GO:0003677">
    <property type="term" value="F:DNA binding"/>
    <property type="evidence" value="ECO:0007669"/>
    <property type="project" value="UniProtKB-UniRule"/>
</dbReference>
<feature type="DNA-binding region" evidence="1">
    <location>
        <position position="107"/>
    </location>
</feature>
<comment type="caution">
    <text evidence="1">Lacks conserved residue(s) required for the propagation of feature annotation.</text>
</comment>
<feature type="site" description="Interaction with host RNAP" evidence="1">
    <location>
        <position position="67"/>
    </location>
</feature>
<dbReference type="GO" id="GO:0016987">
    <property type="term" value="F:sigma factor activity"/>
    <property type="evidence" value="ECO:0007669"/>
    <property type="project" value="UniProtKB-UniRule"/>
</dbReference>
<keyword evidence="1" id="KW-0731">Sigma factor</keyword>
<gene>
    <name evidence="2" type="ORF">UFOVP240_169</name>
</gene>
<evidence type="ECO:0000256" key="1">
    <source>
        <dbReference type="HAMAP-Rule" id="MF_04164"/>
    </source>
</evidence>
<comment type="subunit">
    <text evidence="1">Interacts with the host RNA polymerase catalytic core formed by RpoA, RpoB, RpoC and RpoZ to form the RNAP-gp55 holoenzyme. Part of the transcription activation complex containing host RNAP, the viral RNA polymerase sigma-like factor, the late transcription coactivator, and the sliding clamp. Interacts with the terminase large subunit; this interaction may load the terminase onto DNA for packaging.</text>
</comment>
<dbReference type="HAMAP" id="MF_04164">
    <property type="entry name" value="T4_Sigma_like_factor"/>
    <property type="match status" value="1"/>
</dbReference>
<feature type="site" description="Interaction with host RNAP" evidence="1">
    <location>
        <position position="63"/>
    </location>
</feature>
<accession>A0A6J7X2F2</accession>
<dbReference type="EMBL" id="LR798293">
    <property type="protein sequence ID" value="CAB5221463.1"/>
    <property type="molecule type" value="Genomic_DNA"/>
</dbReference>
<keyword evidence="1" id="KW-0804">Transcription</keyword>
<keyword evidence="1" id="KW-1195">Viral transcription</keyword>
<proteinExistence type="inferred from homology"/>
<reference evidence="2" key="1">
    <citation type="submission" date="2020-05" db="EMBL/GenBank/DDBJ databases">
        <authorList>
            <person name="Chiriac C."/>
            <person name="Salcher M."/>
            <person name="Ghai R."/>
            <person name="Kavagutti S V."/>
        </authorList>
    </citation>
    <scope>NUCLEOTIDE SEQUENCE</scope>
</reference>
<protein>
    <recommendedName>
        <fullName evidence="1">RNA polymerase sigma-like factor</fullName>
    </recommendedName>
    <alternativeName>
        <fullName evidence="1">Promoter specificity factor</fullName>
    </alternativeName>
</protein>
<dbReference type="GO" id="GO:0019086">
    <property type="term" value="P:late viral transcription"/>
    <property type="evidence" value="ECO:0007669"/>
    <property type="project" value="UniProtKB-UniRule"/>
</dbReference>
<name>A0A6J7X2F2_9CAUD</name>